<evidence type="ECO:0000313" key="1">
    <source>
        <dbReference type="EMBL" id="GME96037.1"/>
    </source>
</evidence>
<protein>
    <submittedName>
        <fullName evidence="1">Unnamed protein product</fullName>
    </submittedName>
</protein>
<proteinExistence type="predicted"/>
<name>A0ACB5TW82_AMBMO</name>
<dbReference type="Proteomes" id="UP001165064">
    <property type="component" value="Unassembled WGS sequence"/>
</dbReference>
<organism evidence="1 2">
    <name type="scientific">Ambrosiozyma monospora</name>
    <name type="common">Yeast</name>
    <name type="synonym">Endomycopsis monosporus</name>
    <dbReference type="NCBI Taxonomy" id="43982"/>
    <lineage>
        <taxon>Eukaryota</taxon>
        <taxon>Fungi</taxon>
        <taxon>Dikarya</taxon>
        <taxon>Ascomycota</taxon>
        <taxon>Saccharomycotina</taxon>
        <taxon>Pichiomycetes</taxon>
        <taxon>Pichiales</taxon>
        <taxon>Pichiaceae</taxon>
        <taxon>Ambrosiozyma</taxon>
    </lineage>
</organism>
<sequence>MSNPPVTTALNTSQAPAQDTRNSSSSSLEKKINTNTIVSEVGSTGVNDLPSSSSDETLGTSSMIRSESTAAKQPMLHDALYCPGNPRDCQYTVGIDPNSDQVVFDPSARPSPSPTVTPSSPRLQHYQNHSIHLQQQHQQQQQQQQQQQIQIQQQQQQQHQQQNCKTAPAVLQQKTNQLMNGLNDELEPCHDQATHEISDDHHEGKRQLVDLFD</sequence>
<accession>A0ACB5TW82</accession>
<comment type="caution">
    <text evidence="1">The sequence shown here is derived from an EMBL/GenBank/DDBJ whole genome shotgun (WGS) entry which is preliminary data.</text>
</comment>
<keyword evidence="2" id="KW-1185">Reference proteome</keyword>
<gene>
    <name evidence="1" type="ORF">Amon02_000988300</name>
</gene>
<evidence type="ECO:0000313" key="2">
    <source>
        <dbReference type="Proteomes" id="UP001165064"/>
    </source>
</evidence>
<reference evidence="1" key="1">
    <citation type="submission" date="2023-04" db="EMBL/GenBank/DDBJ databases">
        <title>Ambrosiozyma monospora NBRC 10751.</title>
        <authorList>
            <person name="Ichikawa N."/>
            <person name="Sato H."/>
            <person name="Tonouchi N."/>
        </authorList>
    </citation>
    <scope>NUCLEOTIDE SEQUENCE</scope>
    <source>
        <strain evidence="1">NBRC 10751</strain>
    </source>
</reference>
<dbReference type="EMBL" id="BSXS01009618">
    <property type="protein sequence ID" value="GME96037.1"/>
    <property type="molecule type" value="Genomic_DNA"/>
</dbReference>